<reference evidence="1 2" key="1">
    <citation type="submission" date="2017-10" db="EMBL/GenBank/DDBJ databases">
        <title>Draft genomes of the Enterococcus faecium isolated from human feces before and after Helicobacter pylori eradication therapy.</title>
        <authorList>
            <person name="Prianichniikov N.A."/>
            <person name="Glushchenko O.E."/>
            <person name="Malakhova M.V."/>
        </authorList>
    </citation>
    <scope>NUCLEOTIDE SEQUENCE [LARGE SCALE GENOMIC DNA]</scope>
    <source>
        <strain evidence="1 2">Hp_5-7</strain>
    </source>
</reference>
<evidence type="ECO:0008006" key="3">
    <source>
        <dbReference type="Google" id="ProtNLM"/>
    </source>
</evidence>
<dbReference type="EMBL" id="PCGC01000014">
    <property type="protein sequence ID" value="PHL21537.1"/>
    <property type="molecule type" value="Genomic_DNA"/>
</dbReference>
<proteinExistence type="predicted"/>
<comment type="caution">
    <text evidence="1">The sequence shown here is derived from an EMBL/GenBank/DDBJ whole genome shotgun (WGS) entry which is preliminary data.</text>
</comment>
<gene>
    <name evidence="1" type="ORF">CQR37_07605</name>
</gene>
<dbReference type="Pfam" id="PF06854">
    <property type="entry name" value="Phage_Gp15"/>
    <property type="match status" value="1"/>
</dbReference>
<dbReference type="AlphaFoldDB" id="A0A2G0EAL3"/>
<dbReference type="RefSeq" id="WP_072538582.1">
    <property type="nucleotide sequence ID" value="NZ_PCGC01000014.1"/>
</dbReference>
<dbReference type="Proteomes" id="UP000224303">
    <property type="component" value="Unassembled WGS sequence"/>
</dbReference>
<evidence type="ECO:0000313" key="2">
    <source>
        <dbReference type="Proteomes" id="UP000224303"/>
    </source>
</evidence>
<sequence length="206" mass="23730">MFDLVEDLENTLIIEGEEYKFDLSFDVVIKFYELLEDKNLKSFEKINKAFDLFYFDAKAPISDFTFEQKQAAIEEISNYIQKCPYGNNNNDQESGNTVPEKLYSYSQDAGAIYSSFLADYGIDLLKEKGRMHFITFKNLLFGLSENTHFQRILSIRSRSINGLEGEALTSLLELQEYYALDSEKTVNNLDDQLGSMFEMLAAQAKK</sequence>
<name>A0A2G0EAL3_ENTFC</name>
<protein>
    <recommendedName>
        <fullName evidence="3">Bacteriophage Gp15 protein</fullName>
    </recommendedName>
</protein>
<evidence type="ECO:0000313" key="1">
    <source>
        <dbReference type="EMBL" id="PHL21537.1"/>
    </source>
</evidence>
<organism evidence="1 2">
    <name type="scientific">Enterococcus faecium</name>
    <name type="common">Streptococcus faecium</name>
    <dbReference type="NCBI Taxonomy" id="1352"/>
    <lineage>
        <taxon>Bacteria</taxon>
        <taxon>Bacillati</taxon>
        <taxon>Bacillota</taxon>
        <taxon>Bacilli</taxon>
        <taxon>Lactobacillales</taxon>
        <taxon>Enterococcaceae</taxon>
        <taxon>Enterococcus</taxon>
    </lineage>
</organism>
<accession>A0A2G0EAL3</accession>
<dbReference type="InterPro" id="IPR009660">
    <property type="entry name" value="Phage_A500_Gp15"/>
</dbReference>